<evidence type="ECO:0000313" key="3">
    <source>
        <dbReference type="Proteomes" id="UP000295292"/>
    </source>
</evidence>
<dbReference type="AlphaFoldDB" id="A0A4R6WG99"/>
<gene>
    <name evidence="2" type="ORF">CLV99_3263</name>
</gene>
<evidence type="ECO:0000256" key="1">
    <source>
        <dbReference type="SAM" id="Phobius"/>
    </source>
</evidence>
<keyword evidence="3" id="KW-1185">Reference proteome</keyword>
<keyword evidence="1" id="KW-1133">Transmembrane helix</keyword>
<feature type="transmembrane region" description="Helical" evidence="1">
    <location>
        <begin position="22"/>
        <end position="40"/>
    </location>
</feature>
<sequence>MKEDLEELEERAMYSDDDYKQMSLFGFIIGFFVFIFDRFVKP</sequence>
<organism evidence="2 3">
    <name type="scientific">Sphingobacterium yanglingense</name>
    <dbReference type="NCBI Taxonomy" id="1437280"/>
    <lineage>
        <taxon>Bacteria</taxon>
        <taxon>Pseudomonadati</taxon>
        <taxon>Bacteroidota</taxon>
        <taxon>Sphingobacteriia</taxon>
        <taxon>Sphingobacteriales</taxon>
        <taxon>Sphingobacteriaceae</taxon>
        <taxon>Sphingobacterium</taxon>
    </lineage>
</organism>
<name>A0A4R6WG99_9SPHI</name>
<evidence type="ECO:0000313" key="2">
    <source>
        <dbReference type="EMBL" id="TDQ76670.1"/>
    </source>
</evidence>
<keyword evidence="1" id="KW-0812">Transmembrane</keyword>
<keyword evidence="1" id="KW-0472">Membrane</keyword>
<dbReference type="Proteomes" id="UP000295292">
    <property type="component" value="Unassembled WGS sequence"/>
</dbReference>
<reference evidence="2 3" key="1">
    <citation type="submission" date="2019-03" db="EMBL/GenBank/DDBJ databases">
        <title>Genomic Encyclopedia of Archaeal and Bacterial Type Strains, Phase II (KMG-II): from individual species to whole genera.</title>
        <authorList>
            <person name="Goeker M."/>
        </authorList>
    </citation>
    <scope>NUCLEOTIDE SEQUENCE [LARGE SCALE GENOMIC DNA]</scope>
    <source>
        <strain evidence="2 3">DSM 28353</strain>
    </source>
</reference>
<proteinExistence type="predicted"/>
<protein>
    <submittedName>
        <fullName evidence="2">Uncharacterized protein</fullName>
    </submittedName>
</protein>
<dbReference type="EMBL" id="SNYV01000015">
    <property type="protein sequence ID" value="TDQ76670.1"/>
    <property type="molecule type" value="Genomic_DNA"/>
</dbReference>
<accession>A0A4R6WG99</accession>
<comment type="caution">
    <text evidence="2">The sequence shown here is derived from an EMBL/GenBank/DDBJ whole genome shotgun (WGS) entry which is preliminary data.</text>
</comment>